<dbReference type="InterPro" id="IPR008978">
    <property type="entry name" value="HSP20-like_chaperone"/>
</dbReference>
<dbReference type="AlphaFoldDB" id="A0A2H0UJF0"/>
<evidence type="ECO:0000313" key="5">
    <source>
        <dbReference type="EMBL" id="PIR86510.1"/>
    </source>
</evidence>
<dbReference type="Proteomes" id="UP000230706">
    <property type="component" value="Unassembled WGS sequence"/>
</dbReference>
<sequence length="198" mass="22400">MNSLNGFAENTALLFKNKHHIFMKKPSLLDRLTGSALSDDAYDDLFDDSQHPRQNGQQQPQKQEAEVVSRKQESQAIHNEAWNSDSIEDDGELSVDVYQTNTDVVVKALVAGVLPSNLEISLTRDMITISGAREEAREVEDENYFQKELFWGSFSRTILLPEEVDVDNAEALEKHGILMIRLPKINKSKATKLKVKSR</sequence>
<dbReference type="CDD" id="cd06464">
    <property type="entry name" value="ACD_sHsps-like"/>
    <property type="match status" value="1"/>
</dbReference>
<dbReference type="SUPFAM" id="SSF49764">
    <property type="entry name" value="HSP20-like chaperones"/>
    <property type="match status" value="1"/>
</dbReference>
<comment type="similarity">
    <text evidence="1 2">Belongs to the small heat shock protein (HSP20) family.</text>
</comment>
<dbReference type="Pfam" id="PF00011">
    <property type="entry name" value="HSP20"/>
    <property type="match status" value="1"/>
</dbReference>
<organism evidence="5 6">
    <name type="scientific">Candidatus Kaiserbacteria bacterium CG10_big_fil_rev_8_21_14_0_10_43_70</name>
    <dbReference type="NCBI Taxonomy" id="1974605"/>
    <lineage>
        <taxon>Bacteria</taxon>
        <taxon>Candidatus Kaiseribacteriota</taxon>
    </lineage>
</organism>
<dbReference type="EMBL" id="PFBF01000007">
    <property type="protein sequence ID" value="PIR86510.1"/>
    <property type="molecule type" value="Genomic_DNA"/>
</dbReference>
<evidence type="ECO:0000259" key="4">
    <source>
        <dbReference type="PROSITE" id="PS01031"/>
    </source>
</evidence>
<evidence type="ECO:0000256" key="1">
    <source>
        <dbReference type="PROSITE-ProRule" id="PRU00285"/>
    </source>
</evidence>
<name>A0A2H0UJF0_9BACT</name>
<dbReference type="Gene3D" id="2.60.40.790">
    <property type="match status" value="1"/>
</dbReference>
<proteinExistence type="inferred from homology"/>
<dbReference type="InterPro" id="IPR002068">
    <property type="entry name" value="A-crystallin/Hsp20_dom"/>
</dbReference>
<feature type="compositionally biased region" description="Low complexity" evidence="3">
    <location>
        <begin position="52"/>
        <end position="62"/>
    </location>
</feature>
<evidence type="ECO:0000313" key="6">
    <source>
        <dbReference type="Proteomes" id="UP000230706"/>
    </source>
</evidence>
<evidence type="ECO:0000256" key="3">
    <source>
        <dbReference type="SAM" id="MobiDB-lite"/>
    </source>
</evidence>
<feature type="domain" description="SHSP" evidence="4">
    <location>
        <begin position="86"/>
        <end position="198"/>
    </location>
</feature>
<feature type="compositionally biased region" description="Basic and acidic residues" evidence="3">
    <location>
        <begin position="63"/>
        <end position="73"/>
    </location>
</feature>
<feature type="region of interest" description="Disordered" evidence="3">
    <location>
        <begin position="43"/>
        <end position="75"/>
    </location>
</feature>
<dbReference type="PROSITE" id="PS01031">
    <property type="entry name" value="SHSP"/>
    <property type="match status" value="1"/>
</dbReference>
<reference evidence="6" key="1">
    <citation type="submission" date="2017-09" db="EMBL/GenBank/DDBJ databases">
        <title>Depth-based differentiation of microbial function through sediment-hosted aquifers and enrichment of novel symbionts in the deep terrestrial subsurface.</title>
        <authorList>
            <person name="Probst A.J."/>
            <person name="Ladd B."/>
            <person name="Jarett J.K."/>
            <person name="Geller-Mcgrath D.E."/>
            <person name="Sieber C.M.K."/>
            <person name="Emerson J.B."/>
            <person name="Anantharaman K."/>
            <person name="Thomas B.C."/>
            <person name="Malmstrom R."/>
            <person name="Stieglmeier M."/>
            <person name="Klingl A."/>
            <person name="Woyke T."/>
            <person name="Ryan C.M."/>
            <person name="Banfield J.F."/>
        </authorList>
    </citation>
    <scope>NUCLEOTIDE SEQUENCE [LARGE SCALE GENOMIC DNA]</scope>
</reference>
<evidence type="ECO:0000256" key="2">
    <source>
        <dbReference type="RuleBase" id="RU003616"/>
    </source>
</evidence>
<gene>
    <name evidence="5" type="ORF">COU13_00535</name>
</gene>
<dbReference type="InterPro" id="IPR031107">
    <property type="entry name" value="Small_HSP"/>
</dbReference>
<comment type="caution">
    <text evidence="5">The sequence shown here is derived from an EMBL/GenBank/DDBJ whole genome shotgun (WGS) entry which is preliminary data.</text>
</comment>
<dbReference type="PANTHER" id="PTHR11527">
    <property type="entry name" value="HEAT-SHOCK PROTEIN 20 FAMILY MEMBER"/>
    <property type="match status" value="1"/>
</dbReference>
<protein>
    <recommendedName>
        <fullName evidence="4">SHSP domain-containing protein</fullName>
    </recommendedName>
</protein>
<accession>A0A2H0UJF0</accession>